<organism evidence="1 2">
    <name type="scientific">Arthrobacter bussei</name>
    <dbReference type="NCBI Taxonomy" id="2594179"/>
    <lineage>
        <taxon>Bacteria</taxon>
        <taxon>Bacillati</taxon>
        <taxon>Actinomycetota</taxon>
        <taxon>Actinomycetes</taxon>
        <taxon>Micrococcales</taxon>
        <taxon>Micrococcaceae</taxon>
        <taxon>Arthrobacter</taxon>
    </lineage>
</organism>
<comment type="caution">
    <text evidence="1">The sequence shown here is derived from an EMBL/GenBank/DDBJ whole genome shotgun (WGS) entry which is preliminary data.</text>
</comment>
<dbReference type="OrthoDB" id="3543368at2"/>
<keyword evidence="2" id="KW-1185">Reference proteome</keyword>
<name>A0A7X1TNL2_9MICC</name>
<reference evidence="2" key="1">
    <citation type="submission" date="2019-07" db="EMBL/GenBank/DDBJ databases">
        <title>Arthrobacter KR32 sp. nov., isolated from mountain cheese made of cows milk.</title>
        <authorList>
            <person name="Flegler A."/>
        </authorList>
    </citation>
    <scope>NUCLEOTIDE SEQUENCE [LARGE SCALE GENOMIC DNA]</scope>
    <source>
        <strain evidence="2">KR32</strain>
    </source>
</reference>
<sequence>MDPRSHRWRDTVEAVITALNELDPYGLDPGTVDGAPHDEYEPEARPMASLLLTRGSISRAQIDAIWQDWFHEPLSDVISPDETQRFCTKLNSLHPPA</sequence>
<gene>
    <name evidence="1" type="ORF">FNH21_08230</name>
</gene>
<dbReference type="Proteomes" id="UP000326464">
    <property type="component" value="Unassembled WGS sequence"/>
</dbReference>
<accession>A0A7X1TNL2</accession>
<dbReference type="AlphaFoldDB" id="A0A7X1TNL2"/>
<protein>
    <submittedName>
        <fullName evidence="1">Uncharacterized protein</fullName>
    </submittedName>
</protein>
<dbReference type="EMBL" id="VJXX01000002">
    <property type="protein sequence ID" value="MPY10705.1"/>
    <property type="molecule type" value="Genomic_DNA"/>
</dbReference>
<evidence type="ECO:0000313" key="1">
    <source>
        <dbReference type="EMBL" id="MPY10705.1"/>
    </source>
</evidence>
<proteinExistence type="predicted"/>
<evidence type="ECO:0000313" key="2">
    <source>
        <dbReference type="Proteomes" id="UP000326464"/>
    </source>
</evidence>